<dbReference type="AlphaFoldDB" id="A0A8S1S3U2"/>
<organism evidence="1 2">
    <name type="scientific">Paramecium octaurelia</name>
    <dbReference type="NCBI Taxonomy" id="43137"/>
    <lineage>
        <taxon>Eukaryota</taxon>
        <taxon>Sar</taxon>
        <taxon>Alveolata</taxon>
        <taxon>Ciliophora</taxon>
        <taxon>Intramacronucleata</taxon>
        <taxon>Oligohymenophorea</taxon>
        <taxon>Peniculida</taxon>
        <taxon>Parameciidae</taxon>
        <taxon>Paramecium</taxon>
    </lineage>
</organism>
<proteinExistence type="predicted"/>
<accession>A0A8S1S3U2</accession>
<reference evidence="1" key="1">
    <citation type="submission" date="2021-01" db="EMBL/GenBank/DDBJ databases">
        <authorList>
            <consortium name="Genoscope - CEA"/>
            <person name="William W."/>
        </authorList>
    </citation>
    <scope>NUCLEOTIDE SEQUENCE</scope>
</reference>
<gene>
    <name evidence="1" type="ORF">POCTA_138.1.T0050345</name>
</gene>
<evidence type="ECO:0000313" key="2">
    <source>
        <dbReference type="Proteomes" id="UP000683925"/>
    </source>
</evidence>
<sequence length="356" mass="41836">MKRRTNLLKAKKNIIEKEIAIPEILTCLWFKKHKEKIVEGQIINQNSVQILPSKQRLIPSLQAEQQLKFKQEQVQLQTLLDLPDTATKELDNFENFIQQFPCDPKYGRDVVLIEKILIVVNGKKDSIQNQLIQYCFLNQELLRLKLMTSLSWKTSQELQITYNYTSVQFKSVSLVYLLNNLVIVLRSHYKEEMKVFILSGLITLIDNEVYLPELILFLGIKNKTQKFSLQINKNQRLQEYIITQMQLNQVEITDQVESKLLIKKIKIQDGENIPIIHSRDQVSEPQLIIRALRLLSNSDMTKQLSEIWQKPSIVSLKNQVYKNCLKKNKNDTTIGKIKNLFYKIDNKYEIFNDNQQ</sequence>
<protein>
    <submittedName>
        <fullName evidence="1">Uncharacterized protein</fullName>
    </submittedName>
</protein>
<name>A0A8S1S3U2_PAROT</name>
<dbReference type="EMBL" id="CAJJDP010000004">
    <property type="protein sequence ID" value="CAD8134267.1"/>
    <property type="molecule type" value="Genomic_DNA"/>
</dbReference>
<evidence type="ECO:0000313" key="1">
    <source>
        <dbReference type="EMBL" id="CAD8134267.1"/>
    </source>
</evidence>
<dbReference type="Proteomes" id="UP000683925">
    <property type="component" value="Unassembled WGS sequence"/>
</dbReference>
<keyword evidence="2" id="KW-1185">Reference proteome</keyword>
<comment type="caution">
    <text evidence="1">The sequence shown here is derived from an EMBL/GenBank/DDBJ whole genome shotgun (WGS) entry which is preliminary data.</text>
</comment>